<dbReference type="Gene3D" id="3.60.20.10">
    <property type="entry name" value="Glutamine Phosphoribosylpyrophosphate, subunit 1, domain 1"/>
    <property type="match status" value="1"/>
</dbReference>
<proteinExistence type="inferred from homology"/>
<comment type="similarity">
    <text evidence="1">Belongs to the peptidase S45 family.</text>
</comment>
<dbReference type="GO" id="GO:0016811">
    <property type="term" value="F:hydrolase activity, acting on carbon-nitrogen (but not peptide) bonds, in linear amides"/>
    <property type="evidence" value="ECO:0007669"/>
    <property type="project" value="InterPro"/>
</dbReference>
<evidence type="ECO:0000256" key="6">
    <source>
        <dbReference type="SAM" id="SignalP"/>
    </source>
</evidence>
<dbReference type="InterPro" id="IPR006311">
    <property type="entry name" value="TAT_signal"/>
</dbReference>
<dbReference type="Gene3D" id="1.10.1400.10">
    <property type="match status" value="1"/>
</dbReference>
<dbReference type="PANTHER" id="PTHR34218">
    <property type="entry name" value="PEPTIDASE S45 PENICILLIN AMIDASE"/>
    <property type="match status" value="1"/>
</dbReference>
<dbReference type="InterPro" id="IPR043147">
    <property type="entry name" value="Penicillin_amidase_A-knob"/>
</dbReference>
<organism evidence="7 8">
    <name type="scientific">Solihabitans fulvus</name>
    <dbReference type="NCBI Taxonomy" id="1892852"/>
    <lineage>
        <taxon>Bacteria</taxon>
        <taxon>Bacillati</taxon>
        <taxon>Actinomycetota</taxon>
        <taxon>Actinomycetes</taxon>
        <taxon>Pseudonocardiales</taxon>
        <taxon>Pseudonocardiaceae</taxon>
        <taxon>Solihabitans</taxon>
    </lineage>
</organism>
<evidence type="ECO:0000256" key="5">
    <source>
        <dbReference type="SAM" id="MobiDB-lite"/>
    </source>
</evidence>
<evidence type="ECO:0000256" key="4">
    <source>
        <dbReference type="ARBA" id="ARBA00023145"/>
    </source>
</evidence>
<dbReference type="SUPFAM" id="SSF56235">
    <property type="entry name" value="N-terminal nucleophile aminohydrolases (Ntn hydrolases)"/>
    <property type="match status" value="1"/>
</dbReference>
<dbReference type="Pfam" id="PF01804">
    <property type="entry name" value="Penicil_amidase"/>
    <property type="match status" value="1"/>
</dbReference>
<feature type="chain" id="PRO_5022797630" evidence="6">
    <location>
        <begin position="37"/>
        <end position="802"/>
    </location>
</feature>
<dbReference type="InterPro" id="IPR043146">
    <property type="entry name" value="Penicillin_amidase_N_B-knob"/>
</dbReference>
<dbReference type="PANTHER" id="PTHR34218:SF3">
    <property type="entry name" value="ACYL-HOMOSERINE LACTONE ACYLASE PVDQ"/>
    <property type="match status" value="1"/>
</dbReference>
<feature type="signal peptide" evidence="6">
    <location>
        <begin position="1"/>
        <end position="36"/>
    </location>
</feature>
<dbReference type="OrthoDB" id="4759017at2"/>
<dbReference type="InterPro" id="IPR002692">
    <property type="entry name" value="S45"/>
</dbReference>
<dbReference type="PROSITE" id="PS51318">
    <property type="entry name" value="TAT"/>
    <property type="match status" value="1"/>
</dbReference>
<keyword evidence="4" id="KW-0865">Zymogen</keyword>
<dbReference type="AlphaFoldDB" id="A0A5B2XBX2"/>
<dbReference type="Gene3D" id="1.10.439.10">
    <property type="entry name" value="Penicillin Amidohydrolase, domain 1"/>
    <property type="match status" value="1"/>
</dbReference>
<reference evidence="7 8" key="1">
    <citation type="submission" date="2019-09" db="EMBL/GenBank/DDBJ databases">
        <title>Goodfellowia gen. nov., a new genus of the Pseudonocardineae related to Actinoalloteichus, containing Goodfellowia coeruleoviolacea gen. nov., comb. nov. gen. nov., comb. nov.</title>
        <authorList>
            <person name="Labeda D."/>
        </authorList>
    </citation>
    <scope>NUCLEOTIDE SEQUENCE [LARGE SCALE GENOMIC DNA]</scope>
    <source>
        <strain evidence="7 8">AN110305</strain>
    </source>
</reference>
<evidence type="ECO:0000313" key="8">
    <source>
        <dbReference type="Proteomes" id="UP000323454"/>
    </source>
</evidence>
<keyword evidence="3" id="KW-0378">Hydrolase</keyword>
<sequence length="802" mass="85322">MSHKGLRRRPARTAVAVAAALVAVSFGSVPFGSAQAAEDHARGLSATIRYTEFGIAHIVAHDYASLGYGQGYAAAGDNLCAIGEGMLGLDGRRSRFFGKDAAPTNTLSLASTNLASDLYFTGLNDSHVVDRLVDQPAPLGPEPGVRAMVRGYAAGYNAVLAEGGHTSCAGAAWLRPMTELDVYRRAYAWGLALGQSGTPDGIAAQPPTEDTPQADPHAAVPVSAPDLSGPGSNAVALGRDATANGRGISIGNPHLPWGGDFRFTQAQLTIPGRLDVSGASLLGLPMITLGHTGTLAWSGTIADAATPFTLFELKLVPGTPTSYLVDGRPEPMRRRDITVDVAQPDGTVRPETHTQWWTDRGPVVTSFRGLPVQWTTERAYALADPNAQNMRMLNWLFETAHARDVADLRSALRTTQGSPMFNILAADAKGDTIFSGMTVVANVTDEQARRCDTALGQQTFPKSGLAVLDGSRSDCAWATDRDAVQPGIFGPSNLPVQQRADYLANSNESYWLANATAPSASYPRVLGPSATERNVRTRDTLTEITDQLAREPFTRQSAQDLVLSNRMYAAELAVDGTVAMCRNLPGGHAVDSSGTTVDVGAACQALAGWDRHGNIDSRGALLFSRYWTRVARAAGLWLTPFDVNDPVRTPNTLDTANPLLPKALADAVDELRAAGIPLDAPLGEHQYVQVGQRRVPIGGGRGETGSFNVIASQWDPANGYDAIGAHLGQNSTSYLHVVAFNGTQCPDARTLLTYSQSADPTSPHANDQLDLFSRKQWVTDRFCQRDILASPVLRTVHIGTDG</sequence>
<dbReference type="RefSeq" id="WP_149850915.1">
    <property type="nucleotide sequence ID" value="NZ_VUOB01000031.1"/>
</dbReference>
<dbReference type="Gene3D" id="2.30.120.10">
    <property type="match status" value="1"/>
</dbReference>
<evidence type="ECO:0000256" key="1">
    <source>
        <dbReference type="ARBA" id="ARBA00006586"/>
    </source>
</evidence>
<dbReference type="Proteomes" id="UP000323454">
    <property type="component" value="Unassembled WGS sequence"/>
</dbReference>
<dbReference type="InterPro" id="IPR023343">
    <property type="entry name" value="Penicillin_amidase_dom1"/>
</dbReference>
<comment type="caution">
    <text evidence="7">The sequence shown here is derived from an EMBL/GenBank/DDBJ whole genome shotgun (WGS) entry which is preliminary data.</text>
</comment>
<dbReference type="EMBL" id="VUOB01000031">
    <property type="protein sequence ID" value="KAA2261117.1"/>
    <property type="molecule type" value="Genomic_DNA"/>
</dbReference>
<accession>A0A5B2XBX2</accession>
<keyword evidence="8" id="KW-1185">Reference proteome</keyword>
<keyword evidence="2 6" id="KW-0732">Signal</keyword>
<feature type="region of interest" description="Disordered" evidence="5">
    <location>
        <begin position="198"/>
        <end position="232"/>
    </location>
</feature>
<evidence type="ECO:0000256" key="2">
    <source>
        <dbReference type="ARBA" id="ARBA00022729"/>
    </source>
</evidence>
<name>A0A5B2XBX2_9PSEU</name>
<reference evidence="7 8" key="2">
    <citation type="submission" date="2019-09" db="EMBL/GenBank/DDBJ databases">
        <authorList>
            <person name="Jin C."/>
        </authorList>
    </citation>
    <scope>NUCLEOTIDE SEQUENCE [LARGE SCALE GENOMIC DNA]</scope>
    <source>
        <strain evidence="7 8">AN110305</strain>
    </source>
</reference>
<gene>
    <name evidence="7" type="ORF">F0L68_18860</name>
</gene>
<protein>
    <submittedName>
        <fullName evidence="7">Penicillin acylase family protein</fullName>
    </submittedName>
</protein>
<dbReference type="InterPro" id="IPR029055">
    <property type="entry name" value="Ntn_hydrolases_N"/>
</dbReference>
<evidence type="ECO:0000256" key="3">
    <source>
        <dbReference type="ARBA" id="ARBA00022801"/>
    </source>
</evidence>
<dbReference type="GO" id="GO:0017000">
    <property type="term" value="P:antibiotic biosynthetic process"/>
    <property type="evidence" value="ECO:0007669"/>
    <property type="project" value="InterPro"/>
</dbReference>
<evidence type="ECO:0000313" key="7">
    <source>
        <dbReference type="EMBL" id="KAA2261117.1"/>
    </source>
</evidence>